<feature type="region of interest" description="Disordered" evidence="1">
    <location>
        <begin position="391"/>
        <end position="412"/>
    </location>
</feature>
<evidence type="ECO:0000313" key="2">
    <source>
        <dbReference type="Proteomes" id="UP000694924"/>
    </source>
</evidence>
<dbReference type="GeneID" id="107069384"/>
<protein>
    <submittedName>
        <fullName evidence="3">Uncharacterized protein LOC107069384</fullName>
    </submittedName>
</protein>
<name>A0ABM1IPK9_POLDO</name>
<proteinExistence type="predicted"/>
<feature type="region of interest" description="Disordered" evidence="1">
    <location>
        <begin position="1"/>
        <end position="47"/>
    </location>
</feature>
<organism evidence="2 3">
    <name type="scientific">Polistes dominula</name>
    <name type="common">European paper wasp</name>
    <name type="synonym">Vespa dominula</name>
    <dbReference type="NCBI Taxonomy" id="743375"/>
    <lineage>
        <taxon>Eukaryota</taxon>
        <taxon>Metazoa</taxon>
        <taxon>Ecdysozoa</taxon>
        <taxon>Arthropoda</taxon>
        <taxon>Hexapoda</taxon>
        <taxon>Insecta</taxon>
        <taxon>Pterygota</taxon>
        <taxon>Neoptera</taxon>
        <taxon>Endopterygota</taxon>
        <taxon>Hymenoptera</taxon>
        <taxon>Apocrita</taxon>
        <taxon>Aculeata</taxon>
        <taxon>Vespoidea</taxon>
        <taxon>Vespidae</taxon>
        <taxon>Polistinae</taxon>
        <taxon>Polistini</taxon>
        <taxon>Polistes</taxon>
    </lineage>
</organism>
<sequence length="433" mass="49376">MAIPSEKMDPLREQTEKDGGTVKKEDEIQKPKEDMKNDSDRGRKKKRMNYVLVKDKGVQTLTMPIIKKKRKCTNCCGGLPGCGPGLGQGCDGKCSCVPGIEITSNGLYDEDEFNLSRKLFPRFYVTRNRLRGGGGGGRNLRKNVMAKIRSRRKKNRVFQVVSSLGRPKEDLLCRGFVRSLSSLRGQRMGWWLEKAQESCWESCCLLGKNCVGRVSVSAECVPSSYNNYVSYVVPGVPERHRRRRRRRQNFQLEQNIMADGSTSITTNVSRKFQRETTTSTTLLLSNTSKYHGENNRKNRRLRKFDIPKKTISNIYCPMKNCSHLFSYNTKRVERTKTYKDCNFSKGILPCKNSSSYETLNIVERLRGGGNEYPWSDNVINEDVLRFQEEQDHYDDDGGDGGGGGGSENQNEDGRIRGAYTWFVLYTRTTTNFL</sequence>
<evidence type="ECO:0000313" key="3">
    <source>
        <dbReference type="RefSeq" id="XP_015182146.1"/>
    </source>
</evidence>
<evidence type="ECO:0000256" key="1">
    <source>
        <dbReference type="SAM" id="MobiDB-lite"/>
    </source>
</evidence>
<gene>
    <name evidence="3" type="primary">LOC107069384</name>
</gene>
<feature type="compositionally biased region" description="Basic and acidic residues" evidence="1">
    <location>
        <begin position="1"/>
        <end position="41"/>
    </location>
</feature>
<dbReference type="RefSeq" id="XP_015182146.1">
    <property type="nucleotide sequence ID" value="XM_015326660.1"/>
</dbReference>
<reference evidence="3" key="1">
    <citation type="submission" date="2025-08" db="UniProtKB">
        <authorList>
            <consortium name="RefSeq"/>
        </authorList>
    </citation>
    <scope>IDENTIFICATION</scope>
    <source>
        <tissue evidence="3">Whole body</tissue>
    </source>
</reference>
<accession>A0ABM1IPK9</accession>
<keyword evidence="2" id="KW-1185">Reference proteome</keyword>
<dbReference type="Proteomes" id="UP000694924">
    <property type="component" value="Unplaced"/>
</dbReference>